<evidence type="ECO:0000259" key="1">
    <source>
        <dbReference type="Pfam" id="PF09356"/>
    </source>
</evidence>
<dbReference type="NCBIfam" id="TIGR02218">
    <property type="entry name" value="phg_TIGR02218"/>
    <property type="match status" value="1"/>
</dbReference>
<keyword evidence="3" id="KW-1185">Reference proteome</keyword>
<evidence type="ECO:0000313" key="3">
    <source>
        <dbReference type="Proteomes" id="UP000648075"/>
    </source>
</evidence>
<reference evidence="2" key="1">
    <citation type="journal article" date="2014" name="Int. J. Syst. Evol. Microbiol.">
        <title>Complete genome sequence of Corynebacterium casei LMG S-19264T (=DSM 44701T), isolated from a smear-ripened cheese.</title>
        <authorList>
            <consortium name="US DOE Joint Genome Institute (JGI-PGF)"/>
            <person name="Walter F."/>
            <person name="Albersmeier A."/>
            <person name="Kalinowski J."/>
            <person name="Ruckert C."/>
        </authorList>
    </citation>
    <scope>NUCLEOTIDE SEQUENCE</scope>
    <source>
        <strain evidence="2">KCTC 32255</strain>
    </source>
</reference>
<gene>
    <name evidence="2" type="ORF">GCM10011614_13260</name>
</gene>
<dbReference type="Pfam" id="PF09356">
    <property type="entry name" value="Phage_BR0599"/>
    <property type="match status" value="1"/>
</dbReference>
<proteinExistence type="predicted"/>
<sequence length="274" mass="29203">MTRAWFSGDLETVATFWRVWRRDGVTLGFTTHDRDLWFDGINHQASPGMVPSAIRKSADLSPDSAEVLGALTHDAIRAADIAAGRFDGAAIAIGVVDWDSGEAEMLYRGSIGVTGEEGGQFSADLVSRKAELLRDPVRRTSPTCRAVFCGPGCNLNPEKFTQEVTVADIDFDANAVQFAPAPTPADCRDGAVRWLEGAAAGLDAVIVAASDTGWFVLDAPLHPGLAIGVAARLRAGCNRTLDTCAVRFGNAINFQGEPYLPGNDLLVRYPTPPS</sequence>
<reference evidence="2" key="2">
    <citation type="submission" date="2020-09" db="EMBL/GenBank/DDBJ databases">
        <authorList>
            <person name="Sun Q."/>
            <person name="Kim S."/>
        </authorList>
    </citation>
    <scope>NUCLEOTIDE SEQUENCE</scope>
    <source>
        <strain evidence="2">KCTC 32255</strain>
    </source>
</reference>
<dbReference type="Pfam" id="PF09931">
    <property type="entry name" value="Phage_phiJL001_Gp84_N"/>
    <property type="match status" value="1"/>
</dbReference>
<comment type="caution">
    <text evidence="2">The sequence shown here is derived from an EMBL/GenBank/DDBJ whole genome shotgun (WGS) entry which is preliminary data.</text>
</comment>
<dbReference type="EMBL" id="BMZA01000003">
    <property type="protein sequence ID" value="GGY99646.1"/>
    <property type="molecule type" value="Genomic_DNA"/>
</dbReference>
<organism evidence="2 3">
    <name type="scientific">Novosphingobium colocasiae</name>
    <dbReference type="NCBI Taxonomy" id="1256513"/>
    <lineage>
        <taxon>Bacteria</taxon>
        <taxon>Pseudomonadati</taxon>
        <taxon>Pseudomonadota</taxon>
        <taxon>Alphaproteobacteria</taxon>
        <taxon>Sphingomonadales</taxon>
        <taxon>Sphingomonadaceae</taxon>
        <taxon>Novosphingobium</taxon>
    </lineage>
</organism>
<feature type="domain" description="Bacteriophage phiJL001 Gp84 C-terminal" evidence="1">
    <location>
        <begin position="189"/>
        <end position="264"/>
    </location>
</feature>
<name>A0A918UFD0_9SPHN</name>
<dbReference type="AlphaFoldDB" id="A0A918UFD0"/>
<dbReference type="Proteomes" id="UP000648075">
    <property type="component" value="Unassembled WGS sequence"/>
</dbReference>
<evidence type="ECO:0000313" key="2">
    <source>
        <dbReference type="EMBL" id="GGY99646.1"/>
    </source>
</evidence>
<dbReference type="InterPro" id="IPR018964">
    <property type="entry name" value="Phage_phiJL001_Gp84_C"/>
</dbReference>
<dbReference type="RefSeq" id="WP_189620350.1">
    <property type="nucleotide sequence ID" value="NZ_BMZA01000003.1"/>
</dbReference>
<dbReference type="InterPro" id="IPR011928">
    <property type="entry name" value="Phage_phiJL001_Gp84"/>
</dbReference>
<protein>
    <recommendedName>
        <fullName evidence="1">Bacteriophage phiJL001 Gp84 C-terminal domain-containing protein</fullName>
    </recommendedName>
</protein>
<accession>A0A918UFD0</accession>